<organism evidence="6 7">
    <name type="scientific">Anaerosporobacter mobilis DSM 15930</name>
    <dbReference type="NCBI Taxonomy" id="1120996"/>
    <lineage>
        <taxon>Bacteria</taxon>
        <taxon>Bacillati</taxon>
        <taxon>Bacillota</taxon>
        <taxon>Clostridia</taxon>
        <taxon>Lachnospirales</taxon>
        <taxon>Lachnospiraceae</taxon>
        <taxon>Anaerosporobacter</taxon>
    </lineage>
</organism>
<dbReference type="InterPro" id="IPR010540">
    <property type="entry name" value="CmpB_TMEM229"/>
</dbReference>
<protein>
    <submittedName>
        <fullName evidence="6">Putative ABC-transporter type IV</fullName>
    </submittedName>
</protein>
<evidence type="ECO:0000256" key="4">
    <source>
        <dbReference type="ARBA" id="ARBA00023136"/>
    </source>
</evidence>
<dbReference type="GO" id="GO:0016020">
    <property type="term" value="C:membrane"/>
    <property type="evidence" value="ECO:0007669"/>
    <property type="project" value="UniProtKB-SubCell"/>
</dbReference>
<dbReference type="PANTHER" id="PTHR31746:SF2">
    <property type="entry name" value="TRANSMEMBRANE PROTEIN 229A"/>
    <property type="match status" value="1"/>
</dbReference>
<dbReference type="Proteomes" id="UP000184038">
    <property type="component" value="Unassembled WGS sequence"/>
</dbReference>
<dbReference type="AlphaFoldDB" id="A0A1M7MQH7"/>
<name>A0A1M7MQH7_9FIRM</name>
<evidence type="ECO:0000256" key="1">
    <source>
        <dbReference type="ARBA" id="ARBA00004141"/>
    </source>
</evidence>
<proteinExistence type="predicted"/>
<dbReference type="PANTHER" id="PTHR31746">
    <property type="entry name" value="TRANSMEMBRANE PROTEIN 229 FAMILY MEMBER"/>
    <property type="match status" value="1"/>
</dbReference>
<evidence type="ECO:0000256" key="3">
    <source>
        <dbReference type="ARBA" id="ARBA00022989"/>
    </source>
</evidence>
<dbReference type="EMBL" id="FRCP01000022">
    <property type="protein sequence ID" value="SHM93213.1"/>
    <property type="molecule type" value="Genomic_DNA"/>
</dbReference>
<keyword evidence="4 5" id="KW-0472">Membrane</keyword>
<feature type="transmembrane region" description="Helical" evidence="5">
    <location>
        <begin position="53"/>
        <end position="71"/>
    </location>
</feature>
<feature type="transmembrane region" description="Helical" evidence="5">
    <location>
        <begin position="23"/>
        <end position="41"/>
    </location>
</feature>
<evidence type="ECO:0000313" key="7">
    <source>
        <dbReference type="Proteomes" id="UP000184038"/>
    </source>
</evidence>
<keyword evidence="2 5" id="KW-0812">Transmembrane</keyword>
<dbReference type="Pfam" id="PF06541">
    <property type="entry name" value="ABC_trans_CmpB"/>
    <property type="match status" value="1"/>
</dbReference>
<sequence>MECGFTGLHSIRSHKDPELTCHTSIWMFPIYGAAAFLTPVCKLLKNTNTLIRGGIYTVCIFITEFCTGELLKKYKACPWDYSKAKFNLKGVIRFDYAPLWFIMGLFFEKILLRKKPIL</sequence>
<keyword evidence="7" id="KW-1185">Reference proteome</keyword>
<comment type="subcellular location">
    <subcellularLocation>
        <location evidence="1">Membrane</location>
        <topology evidence="1">Multi-pass membrane protein</topology>
    </subcellularLocation>
</comment>
<accession>A0A1M7MQH7</accession>
<feature type="transmembrane region" description="Helical" evidence="5">
    <location>
        <begin position="91"/>
        <end position="112"/>
    </location>
</feature>
<evidence type="ECO:0000256" key="2">
    <source>
        <dbReference type="ARBA" id="ARBA00022692"/>
    </source>
</evidence>
<evidence type="ECO:0000256" key="5">
    <source>
        <dbReference type="SAM" id="Phobius"/>
    </source>
</evidence>
<dbReference type="STRING" id="1120996.SAMN02746066_03963"/>
<reference evidence="6 7" key="1">
    <citation type="submission" date="2016-11" db="EMBL/GenBank/DDBJ databases">
        <authorList>
            <person name="Jaros S."/>
            <person name="Januszkiewicz K."/>
            <person name="Wedrychowicz H."/>
        </authorList>
    </citation>
    <scope>NUCLEOTIDE SEQUENCE [LARGE SCALE GENOMIC DNA]</scope>
    <source>
        <strain evidence="6 7">DSM 15930</strain>
    </source>
</reference>
<keyword evidence="3 5" id="KW-1133">Transmembrane helix</keyword>
<gene>
    <name evidence="6" type="ORF">SAMN02746066_03963</name>
</gene>
<evidence type="ECO:0000313" key="6">
    <source>
        <dbReference type="EMBL" id="SHM93213.1"/>
    </source>
</evidence>